<comment type="similarity">
    <text evidence="1">Belongs to the cytochrome P450 family.</text>
</comment>
<protein>
    <submittedName>
        <fullName evidence="2">Cytochrome P450</fullName>
    </submittedName>
</protein>
<dbReference type="PANTHER" id="PTHR46696:SF1">
    <property type="entry name" value="CYTOCHROME P450 YJIB-RELATED"/>
    <property type="match status" value="1"/>
</dbReference>
<evidence type="ECO:0000313" key="2">
    <source>
        <dbReference type="EMBL" id="MCB4824713.1"/>
    </source>
</evidence>
<sequence length="412" mass="46947">MSDMPGLAARLLALGMRHMDLVFRILRNTLPILVVRRGGRHYALITRYDDVQEVLSRPNTFNVVYAPKIAVIMEGDNIFLGMRDEERQRRDKATLRLAAPQAEAMARVKPETRRLAEEVIGRVRERGRLDLAMELTQEVTTRLFGAYFGTPGRSVEEISEQARRLFGYMFASPGNDPARQARAEPVAAALRRDIEETIRARKQDRGRHDDMLERCLRFQDIGLPGLSDREIRNNLIGLIVGAMPQAPMLIPQLFDRLLDRPRELAEAQAAARADDDAAVARYVFEAARFWPLAPWLYRQCEETYRLAGGTLRSRVIPRGTLVLAATRSAMFDGRRVPRPRAFRTDRPDHAYMHFGYGLHECFGIHMNKVMVPEICKAVLRLPGLRRAPGPEGRIRMDDEFGIFPMNLTVEFG</sequence>
<dbReference type="Gene3D" id="1.10.630.10">
    <property type="entry name" value="Cytochrome P450"/>
    <property type="match status" value="1"/>
</dbReference>
<accession>A0A9X1IJV5</accession>
<dbReference type="EMBL" id="JAJAQI010000050">
    <property type="protein sequence ID" value="MCB4824713.1"/>
    <property type="molecule type" value="Genomic_DNA"/>
</dbReference>
<reference evidence="2" key="1">
    <citation type="submission" date="2021-10" db="EMBL/GenBank/DDBJ databases">
        <title>Roseicella aerolatum sp. nov., isolated from aerosols of e-waste dismantling site.</title>
        <authorList>
            <person name="Qin T."/>
        </authorList>
    </citation>
    <scope>NUCLEOTIDE SEQUENCE</scope>
    <source>
        <strain evidence="2">GB24</strain>
    </source>
</reference>
<dbReference type="AlphaFoldDB" id="A0A9X1IJV5"/>
<dbReference type="GO" id="GO:0004497">
    <property type="term" value="F:monooxygenase activity"/>
    <property type="evidence" value="ECO:0007669"/>
    <property type="project" value="InterPro"/>
</dbReference>
<name>A0A9X1IJV5_9PROT</name>
<dbReference type="Proteomes" id="UP001139311">
    <property type="component" value="Unassembled WGS sequence"/>
</dbReference>
<dbReference type="PROSITE" id="PS00086">
    <property type="entry name" value="CYTOCHROME_P450"/>
    <property type="match status" value="1"/>
</dbReference>
<evidence type="ECO:0000313" key="3">
    <source>
        <dbReference type="Proteomes" id="UP001139311"/>
    </source>
</evidence>
<dbReference type="RefSeq" id="WP_226613018.1">
    <property type="nucleotide sequence ID" value="NZ_JAJAQI010000050.1"/>
</dbReference>
<dbReference type="GO" id="GO:0020037">
    <property type="term" value="F:heme binding"/>
    <property type="evidence" value="ECO:0007669"/>
    <property type="project" value="InterPro"/>
</dbReference>
<dbReference type="GO" id="GO:0005506">
    <property type="term" value="F:iron ion binding"/>
    <property type="evidence" value="ECO:0007669"/>
    <property type="project" value="InterPro"/>
</dbReference>
<dbReference type="PANTHER" id="PTHR46696">
    <property type="entry name" value="P450, PUTATIVE (EUROFUNG)-RELATED"/>
    <property type="match status" value="1"/>
</dbReference>
<dbReference type="InterPro" id="IPR017972">
    <property type="entry name" value="Cyt_P450_CS"/>
</dbReference>
<proteinExistence type="inferred from homology"/>
<dbReference type="SUPFAM" id="SSF48264">
    <property type="entry name" value="Cytochrome P450"/>
    <property type="match status" value="1"/>
</dbReference>
<organism evidence="2 3">
    <name type="scientific">Roseicella aerolata</name>
    <dbReference type="NCBI Taxonomy" id="2883479"/>
    <lineage>
        <taxon>Bacteria</taxon>
        <taxon>Pseudomonadati</taxon>
        <taxon>Pseudomonadota</taxon>
        <taxon>Alphaproteobacteria</taxon>
        <taxon>Acetobacterales</taxon>
        <taxon>Roseomonadaceae</taxon>
        <taxon>Roseicella</taxon>
    </lineage>
</organism>
<comment type="caution">
    <text evidence="2">The sequence shown here is derived from an EMBL/GenBank/DDBJ whole genome shotgun (WGS) entry which is preliminary data.</text>
</comment>
<gene>
    <name evidence="2" type="ORF">LHA35_23570</name>
</gene>
<evidence type="ECO:0000256" key="1">
    <source>
        <dbReference type="ARBA" id="ARBA00010617"/>
    </source>
</evidence>
<dbReference type="GO" id="GO:0016705">
    <property type="term" value="F:oxidoreductase activity, acting on paired donors, with incorporation or reduction of molecular oxygen"/>
    <property type="evidence" value="ECO:0007669"/>
    <property type="project" value="InterPro"/>
</dbReference>
<keyword evidence="3" id="KW-1185">Reference proteome</keyword>
<dbReference type="InterPro" id="IPR036396">
    <property type="entry name" value="Cyt_P450_sf"/>
</dbReference>